<feature type="region of interest" description="Disordered" evidence="1">
    <location>
        <begin position="1"/>
        <end position="28"/>
    </location>
</feature>
<keyword evidence="3" id="KW-1185">Reference proteome</keyword>
<comment type="caution">
    <text evidence="2">The sequence shown here is derived from an EMBL/GenBank/DDBJ whole genome shotgun (WGS) entry which is preliminary data.</text>
</comment>
<feature type="compositionally biased region" description="Basic and acidic residues" evidence="1">
    <location>
        <begin position="870"/>
        <end position="887"/>
    </location>
</feature>
<reference evidence="2 3" key="1">
    <citation type="submission" date="2019-02" db="EMBL/GenBank/DDBJ databases">
        <title>Deep-cultivation of Planctomycetes and their phenomic and genomic characterization uncovers novel biology.</title>
        <authorList>
            <person name="Wiegand S."/>
            <person name="Jogler M."/>
            <person name="Boedeker C."/>
            <person name="Pinto D."/>
            <person name="Vollmers J."/>
            <person name="Rivas-Marin E."/>
            <person name="Kohn T."/>
            <person name="Peeters S.H."/>
            <person name="Heuer A."/>
            <person name="Rast P."/>
            <person name="Oberbeckmann S."/>
            <person name="Bunk B."/>
            <person name="Jeske O."/>
            <person name="Meyerdierks A."/>
            <person name="Storesund J.E."/>
            <person name="Kallscheuer N."/>
            <person name="Luecker S."/>
            <person name="Lage O.M."/>
            <person name="Pohl T."/>
            <person name="Merkel B.J."/>
            <person name="Hornburger P."/>
            <person name="Mueller R.-W."/>
            <person name="Bruemmer F."/>
            <person name="Labrenz M."/>
            <person name="Spormann A.M."/>
            <person name="Op Den Camp H."/>
            <person name="Overmann J."/>
            <person name="Amann R."/>
            <person name="Jetten M.S.M."/>
            <person name="Mascher T."/>
            <person name="Medema M.H."/>
            <person name="Devos D.P."/>
            <person name="Kaster A.-K."/>
            <person name="Ovreas L."/>
            <person name="Rohde M."/>
            <person name="Galperin M.Y."/>
            <person name="Jogler C."/>
        </authorList>
    </citation>
    <scope>NUCLEOTIDE SEQUENCE [LARGE SCALE GENOMIC DNA]</scope>
    <source>
        <strain evidence="2 3">Pla144</strain>
    </source>
</reference>
<evidence type="ECO:0000313" key="3">
    <source>
        <dbReference type="Proteomes" id="UP000318437"/>
    </source>
</evidence>
<protein>
    <submittedName>
        <fullName evidence="2">Uncharacterized protein</fullName>
    </submittedName>
</protein>
<dbReference type="Proteomes" id="UP000318437">
    <property type="component" value="Unassembled WGS sequence"/>
</dbReference>
<feature type="region of interest" description="Disordered" evidence="1">
    <location>
        <begin position="748"/>
        <end position="898"/>
    </location>
</feature>
<dbReference type="OrthoDB" id="263048at2"/>
<dbReference type="AlphaFoldDB" id="A0A5C6CYK3"/>
<dbReference type="EMBL" id="SJPS01000001">
    <property type="protein sequence ID" value="TWU29650.1"/>
    <property type="molecule type" value="Genomic_DNA"/>
</dbReference>
<dbReference type="RefSeq" id="WP_146447644.1">
    <property type="nucleotide sequence ID" value="NZ_SJPS01000001.1"/>
</dbReference>
<organism evidence="2 3">
    <name type="scientific">Bythopirellula polymerisocia</name>
    <dbReference type="NCBI Taxonomy" id="2528003"/>
    <lineage>
        <taxon>Bacteria</taxon>
        <taxon>Pseudomonadati</taxon>
        <taxon>Planctomycetota</taxon>
        <taxon>Planctomycetia</taxon>
        <taxon>Pirellulales</taxon>
        <taxon>Lacipirellulaceae</taxon>
        <taxon>Bythopirellula</taxon>
    </lineage>
</organism>
<gene>
    <name evidence="2" type="ORF">Pla144_04290</name>
</gene>
<proteinExistence type="predicted"/>
<feature type="compositionally biased region" description="Basic and acidic residues" evidence="1">
    <location>
        <begin position="1"/>
        <end position="20"/>
    </location>
</feature>
<name>A0A5C6CYK3_9BACT</name>
<evidence type="ECO:0000313" key="2">
    <source>
        <dbReference type="EMBL" id="TWU29650.1"/>
    </source>
</evidence>
<accession>A0A5C6CYK3</accession>
<evidence type="ECO:0000256" key="1">
    <source>
        <dbReference type="SAM" id="MobiDB-lite"/>
    </source>
</evidence>
<feature type="compositionally biased region" description="Basic and acidic residues" evidence="1">
    <location>
        <begin position="748"/>
        <end position="761"/>
    </location>
</feature>
<sequence>MNYKQSHDKDTVKKAADKAAKRVTGPAKDLKWQEWSSEKAKTCMAANPGITEESLLAQGCRIATYKKRCSVIALPIIGEDLDTTKPVGYLVKNINGRPLPVHDGKGNVVGKVNEKLTYGSKQGIIGVHAIERLKAGEDVDTVWKVDGITDQAALYAAIPEDLRDRHLVITTSGGAQEKPTWHSDLLANYNVNILHGCDMSGQASAENWAKSLTVSNDEGTSVRNVVLPYAITENKGVRDWLNEGHDYGDLLNLAESTATTEVPFADEKRLPQVELPKGSQKIIAAGKDYGKLLAAKETHFNRNGSVFLVGKDISNSSILVPCDPERLASDLEQVARIVTSKMSGEEKILIPAVCRKGDASLILKSQAFKEQLPPLNLLSNCPVLVERDGQLVEVVGYDRESGILADGEAPVSVPLEDAKRLINGLLADFNFASASDRSRASAAIITPELVFGKLLPGRAPVDLGEADKSQTGKGYRNKITAAIYYAKLAAISQQSSGVGGLGESFDSALIAGKNFISIDNVRGKIDSQKLESFMTEDSFNARCAYSRNIGIDPTRYIVMFTSNNAEVTPDLANRCSSVRMLKQPEGHQFTKYPEGDLLAHVRANQGLYLGAVFAIIKEWHRQGKPLTKETRHDFRGWAQTLDWIVQNLLGGAPLLDGHRETQARMASPNLNWLREVVLAVDGQGKCDQWLIASDLVDIIEEAGDIEIPGLKETGDLGDEEVRRVVNQQMGRKLKQCFGDSSRRELDGFQVDREEYQDDASRTRHRYRVTQVGPADSPDDEDHMAQANGASRHQGSADQREAVSPDEPPNGPLMGPLINPRVSPNPPNGSVKDISSKKIDSGDMDINNLLGPDRGIRGNPENIRGTIRGDQGADRGGIHDLAVDHAPQDDDELEERIFE</sequence>
<feature type="compositionally biased region" description="Acidic residues" evidence="1">
    <location>
        <begin position="888"/>
        <end position="898"/>
    </location>
</feature>
<feature type="compositionally biased region" description="Polar residues" evidence="1">
    <location>
        <begin position="787"/>
        <end position="796"/>
    </location>
</feature>